<name>A0A2T9X231_9CREN</name>
<dbReference type="AlphaFoldDB" id="A0A2T9X231"/>
<dbReference type="Gene3D" id="1.10.10.10">
    <property type="entry name" value="Winged helix-like DNA-binding domain superfamily/Winged helix DNA-binding domain"/>
    <property type="match status" value="1"/>
</dbReference>
<gene>
    <name evidence="1" type="ORF">DDW13_09025</name>
</gene>
<comment type="caution">
    <text evidence="1">The sequence shown here is derived from an EMBL/GenBank/DDBJ whole genome shotgun (WGS) entry which is preliminary data.</text>
</comment>
<dbReference type="SUPFAM" id="SSF46785">
    <property type="entry name" value="Winged helix' DNA-binding domain"/>
    <property type="match status" value="1"/>
</dbReference>
<evidence type="ECO:0000313" key="1">
    <source>
        <dbReference type="EMBL" id="PVU74095.1"/>
    </source>
</evidence>
<evidence type="ECO:0000313" key="2">
    <source>
        <dbReference type="Proteomes" id="UP000245638"/>
    </source>
</evidence>
<dbReference type="Proteomes" id="UP000245638">
    <property type="component" value="Unassembled WGS sequence"/>
</dbReference>
<protein>
    <recommendedName>
        <fullName evidence="3">Transcriptional regulator</fullName>
    </recommendedName>
</protein>
<dbReference type="Pfam" id="PF13412">
    <property type="entry name" value="HTH_24"/>
    <property type="match status" value="1"/>
</dbReference>
<accession>A0A2T9X231</accession>
<reference evidence="1 2" key="1">
    <citation type="journal article" date="2015" name="Appl. Environ. Microbiol.">
        <title>Nanoarchaeota, Their Sulfolobales Host, and Nanoarchaeota Virus Distribution across Yellowstone National Park Hot Springs.</title>
        <authorList>
            <person name="Munson-McGee J.H."/>
            <person name="Field E.K."/>
            <person name="Bateson M."/>
            <person name="Rooney C."/>
            <person name="Stepanauskas R."/>
            <person name="Young M.J."/>
        </authorList>
    </citation>
    <scope>NUCLEOTIDE SEQUENCE [LARGE SCALE GENOMIC DNA]</scope>
    <source>
        <strain evidence="1">SCGC AC-742_N10</strain>
    </source>
</reference>
<dbReference type="InterPro" id="IPR036390">
    <property type="entry name" value="WH_DNA-bd_sf"/>
</dbReference>
<evidence type="ECO:0008006" key="3">
    <source>
        <dbReference type="Google" id="ProtNLM"/>
    </source>
</evidence>
<dbReference type="InterPro" id="IPR036388">
    <property type="entry name" value="WH-like_DNA-bd_sf"/>
</dbReference>
<dbReference type="EMBL" id="QEFD01000234">
    <property type="protein sequence ID" value="PVU74095.1"/>
    <property type="molecule type" value="Genomic_DNA"/>
</dbReference>
<organism evidence="1 2">
    <name type="scientific">Acidianus hospitalis</name>
    <dbReference type="NCBI Taxonomy" id="563177"/>
    <lineage>
        <taxon>Archaea</taxon>
        <taxon>Thermoproteota</taxon>
        <taxon>Thermoprotei</taxon>
        <taxon>Sulfolobales</taxon>
        <taxon>Sulfolobaceae</taxon>
        <taxon>Acidianus</taxon>
    </lineage>
</organism>
<proteinExistence type="predicted"/>
<sequence length="80" mass="8929">MDAKDKVMSSEIKSKIVLTLKKEGKLSFKDIKDLVGISTDTLKLQLADLVADGVIKKCKGKYELTEIGEEIGELLLKRNY</sequence>